<feature type="non-terminal residue" evidence="1">
    <location>
        <position position="1"/>
    </location>
</feature>
<name>A0A699GSE0_TANCI</name>
<proteinExistence type="predicted"/>
<reference evidence="1" key="1">
    <citation type="journal article" date="2019" name="Sci. Rep.">
        <title>Draft genome of Tanacetum cinerariifolium, the natural source of mosquito coil.</title>
        <authorList>
            <person name="Yamashiro T."/>
            <person name="Shiraishi A."/>
            <person name="Satake H."/>
            <person name="Nakayama K."/>
        </authorList>
    </citation>
    <scope>NUCLEOTIDE SEQUENCE</scope>
</reference>
<evidence type="ECO:0000313" key="1">
    <source>
        <dbReference type="EMBL" id="GEW08885.1"/>
    </source>
</evidence>
<organism evidence="1">
    <name type="scientific">Tanacetum cinerariifolium</name>
    <name type="common">Dalmatian daisy</name>
    <name type="synonym">Chrysanthemum cinerariifolium</name>
    <dbReference type="NCBI Taxonomy" id="118510"/>
    <lineage>
        <taxon>Eukaryota</taxon>
        <taxon>Viridiplantae</taxon>
        <taxon>Streptophyta</taxon>
        <taxon>Embryophyta</taxon>
        <taxon>Tracheophyta</taxon>
        <taxon>Spermatophyta</taxon>
        <taxon>Magnoliopsida</taxon>
        <taxon>eudicotyledons</taxon>
        <taxon>Gunneridae</taxon>
        <taxon>Pentapetalae</taxon>
        <taxon>asterids</taxon>
        <taxon>campanulids</taxon>
        <taxon>Asterales</taxon>
        <taxon>Asteraceae</taxon>
        <taxon>Asteroideae</taxon>
        <taxon>Anthemideae</taxon>
        <taxon>Anthemidinae</taxon>
        <taxon>Tanacetum</taxon>
    </lineage>
</organism>
<comment type="caution">
    <text evidence="1">The sequence shown here is derived from an EMBL/GenBank/DDBJ whole genome shotgun (WGS) entry which is preliminary data.</text>
</comment>
<sequence>VTNFEEPKVIGDCFLIKEDAAVGHTGSWFKGLLKSEYTISFKDKVVRQELVSKGSGELGFISLDSCSTNVNRNVKSLCSFDTTGTIETTCLFVLCDKIGMDSGLI</sequence>
<protein>
    <submittedName>
        <fullName evidence="1">Uncharacterized protein</fullName>
    </submittedName>
</protein>
<accession>A0A699GSE0</accession>
<dbReference type="EMBL" id="BKCJ010044732">
    <property type="protein sequence ID" value="GEW08885.1"/>
    <property type="molecule type" value="Genomic_DNA"/>
</dbReference>
<gene>
    <name evidence="1" type="ORF">Tci_180861</name>
</gene>
<dbReference type="AlphaFoldDB" id="A0A699GSE0"/>